<dbReference type="GO" id="GO:0016787">
    <property type="term" value="F:hydrolase activity"/>
    <property type="evidence" value="ECO:0007669"/>
    <property type="project" value="UniProtKB-KW"/>
</dbReference>
<dbReference type="AlphaFoldDB" id="A0A1H6L2I3"/>
<reference evidence="3 4" key="1">
    <citation type="submission" date="2016-10" db="EMBL/GenBank/DDBJ databases">
        <authorList>
            <person name="de Groot N.N."/>
        </authorList>
    </citation>
    <scope>NUCLEOTIDE SEQUENCE [LARGE SCALE GENOMIC DNA]</scope>
    <source>
        <strain evidence="3 4">YAD2003</strain>
    </source>
</reference>
<evidence type="ECO:0000313" key="4">
    <source>
        <dbReference type="Proteomes" id="UP000183190"/>
    </source>
</evidence>
<organism evidence="3 4">
    <name type="scientific">Ruminococcus flavefaciens</name>
    <dbReference type="NCBI Taxonomy" id="1265"/>
    <lineage>
        <taxon>Bacteria</taxon>
        <taxon>Bacillati</taxon>
        <taxon>Bacillota</taxon>
        <taxon>Clostridia</taxon>
        <taxon>Eubacteriales</taxon>
        <taxon>Oscillospiraceae</taxon>
        <taxon>Ruminococcus</taxon>
    </lineage>
</organism>
<dbReference type="PANTHER" id="PTHR48081">
    <property type="entry name" value="AB HYDROLASE SUPERFAMILY PROTEIN C4A8.06C"/>
    <property type="match status" value="1"/>
</dbReference>
<dbReference type="Gene3D" id="3.40.50.1820">
    <property type="entry name" value="alpha/beta hydrolase"/>
    <property type="match status" value="1"/>
</dbReference>
<keyword evidence="1" id="KW-0378">Hydrolase</keyword>
<dbReference type="Pfam" id="PF20434">
    <property type="entry name" value="BD-FAE"/>
    <property type="match status" value="1"/>
</dbReference>
<dbReference type="Proteomes" id="UP000183190">
    <property type="component" value="Unassembled WGS sequence"/>
</dbReference>
<dbReference type="InterPro" id="IPR029058">
    <property type="entry name" value="AB_hydrolase_fold"/>
</dbReference>
<name>A0A1H6L2I3_RUMFL</name>
<accession>A0A1H6L2I3</accession>
<dbReference type="SUPFAM" id="SSF53474">
    <property type="entry name" value="alpha/beta-Hydrolases"/>
    <property type="match status" value="1"/>
</dbReference>
<evidence type="ECO:0000259" key="2">
    <source>
        <dbReference type="Pfam" id="PF20434"/>
    </source>
</evidence>
<proteinExistence type="predicted"/>
<sequence length="289" mass="32864">MSLNSFIFKKMCTKSDRKRDAGLTTPPEIRRFDDIQYGKNRKWQIMDVYRPKAAKGRLPVIVSFHGGGWTYGTKETYQFYCMELAKRGFAVVNFTYRLAPKYRHPAPYHDTNAVFRWVLKNADKLGFDTDNIFAVGDSAGAMGIALYACMVTDSEYAKNYKFRIPEGLKIKGLGLNCGIYDIFKEDSVGTLKDYLPKKYPLSLLKQLNVVDNVTADFPPCFIMTSNEDFLNYQSPLLAEKLDRLGVKYVYKVYGDENNPLSHVFHCNVKSADAAAANDDECAFFKGLIK</sequence>
<protein>
    <submittedName>
        <fullName evidence="3">Acetyl esterase/lipase</fullName>
    </submittedName>
</protein>
<evidence type="ECO:0000256" key="1">
    <source>
        <dbReference type="ARBA" id="ARBA00022801"/>
    </source>
</evidence>
<feature type="domain" description="BD-FAE-like" evidence="2">
    <location>
        <begin position="46"/>
        <end position="241"/>
    </location>
</feature>
<dbReference type="EMBL" id="FNWV01000013">
    <property type="protein sequence ID" value="SEH80445.1"/>
    <property type="molecule type" value="Genomic_DNA"/>
</dbReference>
<dbReference type="InterPro" id="IPR050300">
    <property type="entry name" value="GDXG_lipolytic_enzyme"/>
</dbReference>
<gene>
    <name evidence="3" type="ORF">SAMN02910265_02803</name>
</gene>
<evidence type="ECO:0000313" key="3">
    <source>
        <dbReference type="EMBL" id="SEH80445.1"/>
    </source>
</evidence>
<dbReference type="InterPro" id="IPR049492">
    <property type="entry name" value="BD-FAE-like_dom"/>
</dbReference>
<dbReference type="RefSeq" id="WP_074718467.1">
    <property type="nucleotide sequence ID" value="NZ_FNWV01000013.1"/>
</dbReference>
<dbReference type="OrthoDB" id="24847at2"/>